<sequence>MATMAESVVIVVMDGNRSKANLDAISWAMSNVVRPKDTLLVLGIIRDSEKKTSCLPFNLRKNTIWERLVFSATEEVTPQVLEDEIKKKKQEYQFVLQPFYQQCKKNGVKLEVKLAAGFSPNEITVEEAQSTKTRWIVLDSKLKNGRFFIKEHVRCNVAVMKGHDVATILSSMPAIGEDVNVAPDTANDSGSTHSSQPQESNLEELDISSEENGPPPESSSPTTPTHIHSLPSQWPGFPREFFFSEVEEITNGFADENFIMEEENFRIYSGVLLGTPVLVKCFSGGTKQFLTELNILKKVRHRNILNLLGYCCLNVSTMFLICEYPYNASLDYQLRSSELACKLSWRIRSNIALGVGKCLRYLHEECPGGPICHLSLSSSNVLLSQSYMPLLANFGLAKWVNHEEALQAPSLEEPIGNMLQEGECLSCDVYSYGLLLLKLLTGRTLGEGPSLEEWAIPFIENGSMSQIIDPRLKDSCDEELLRDMAHAALLCIKSDSRCQLSMSRVS</sequence>
<dbReference type="InterPro" id="IPR014729">
    <property type="entry name" value="Rossmann-like_a/b/a_fold"/>
</dbReference>
<dbReference type="SUPFAM" id="SSF56112">
    <property type="entry name" value="Protein kinase-like (PK-like)"/>
    <property type="match status" value="1"/>
</dbReference>
<dbReference type="PROSITE" id="PS50011">
    <property type="entry name" value="PROTEIN_KINASE_DOM"/>
    <property type="match status" value="1"/>
</dbReference>
<dbReference type="GO" id="GO:0005524">
    <property type="term" value="F:ATP binding"/>
    <property type="evidence" value="ECO:0007669"/>
    <property type="project" value="UniProtKB-KW"/>
</dbReference>
<protein>
    <recommendedName>
        <fullName evidence="4">Protein kinase domain-containing protein</fullName>
    </recommendedName>
</protein>
<dbReference type="EMBL" id="KI393256">
    <property type="protein sequence ID" value="ERN08632.1"/>
    <property type="molecule type" value="Genomic_DNA"/>
</dbReference>
<dbReference type="GO" id="GO:0007165">
    <property type="term" value="P:signal transduction"/>
    <property type="evidence" value="ECO:0000318"/>
    <property type="project" value="GO_Central"/>
</dbReference>
<gene>
    <name evidence="5" type="ORF">AMTR_s00017p00190570</name>
</gene>
<dbReference type="GO" id="GO:0004672">
    <property type="term" value="F:protein kinase activity"/>
    <property type="evidence" value="ECO:0000318"/>
    <property type="project" value="GO_Central"/>
</dbReference>
<organism evidence="5 6">
    <name type="scientific">Amborella trichopoda</name>
    <dbReference type="NCBI Taxonomy" id="13333"/>
    <lineage>
        <taxon>Eukaryota</taxon>
        <taxon>Viridiplantae</taxon>
        <taxon>Streptophyta</taxon>
        <taxon>Embryophyta</taxon>
        <taxon>Tracheophyta</taxon>
        <taxon>Spermatophyta</taxon>
        <taxon>Magnoliopsida</taxon>
        <taxon>Amborellales</taxon>
        <taxon>Amborellaceae</taxon>
        <taxon>Amborella</taxon>
    </lineage>
</organism>
<dbReference type="InterPro" id="IPR000719">
    <property type="entry name" value="Prot_kinase_dom"/>
</dbReference>
<keyword evidence="6" id="KW-1185">Reference proteome</keyword>
<evidence type="ECO:0000256" key="2">
    <source>
        <dbReference type="ARBA" id="ARBA00022840"/>
    </source>
</evidence>
<feature type="domain" description="Protein kinase" evidence="4">
    <location>
        <begin position="243"/>
        <end position="506"/>
    </location>
</feature>
<evidence type="ECO:0000313" key="5">
    <source>
        <dbReference type="EMBL" id="ERN08632.1"/>
    </source>
</evidence>
<keyword evidence="1" id="KW-0547">Nucleotide-binding</keyword>
<feature type="region of interest" description="Disordered" evidence="3">
    <location>
        <begin position="179"/>
        <end position="229"/>
    </location>
</feature>
<reference evidence="6" key="1">
    <citation type="journal article" date="2013" name="Science">
        <title>The Amborella genome and the evolution of flowering plants.</title>
        <authorList>
            <consortium name="Amborella Genome Project"/>
        </authorList>
    </citation>
    <scope>NUCLEOTIDE SEQUENCE [LARGE SCALE GENOMIC DNA]</scope>
</reference>
<dbReference type="PANTHER" id="PTHR27001">
    <property type="entry name" value="OS01G0253100 PROTEIN"/>
    <property type="match status" value="1"/>
</dbReference>
<evidence type="ECO:0000256" key="3">
    <source>
        <dbReference type="SAM" id="MobiDB-lite"/>
    </source>
</evidence>
<proteinExistence type="predicted"/>
<dbReference type="Gene3D" id="3.40.50.620">
    <property type="entry name" value="HUPs"/>
    <property type="match status" value="1"/>
</dbReference>
<dbReference type="Pfam" id="PF07714">
    <property type="entry name" value="PK_Tyr_Ser-Thr"/>
    <property type="match status" value="1"/>
</dbReference>
<dbReference type="AlphaFoldDB" id="W1PF79"/>
<dbReference type="Gramene" id="ERN08632">
    <property type="protein sequence ID" value="ERN08632"/>
    <property type="gene ID" value="AMTR_s00017p00190570"/>
</dbReference>
<evidence type="ECO:0000256" key="1">
    <source>
        <dbReference type="ARBA" id="ARBA00022741"/>
    </source>
</evidence>
<evidence type="ECO:0000313" key="6">
    <source>
        <dbReference type="Proteomes" id="UP000017836"/>
    </source>
</evidence>
<dbReference type="eggNOG" id="KOG1187">
    <property type="taxonomic scope" value="Eukaryota"/>
</dbReference>
<dbReference type="HOGENOM" id="CLU_539018_0_0_1"/>
<evidence type="ECO:0000259" key="4">
    <source>
        <dbReference type="PROSITE" id="PS50011"/>
    </source>
</evidence>
<dbReference type="InterPro" id="IPR001245">
    <property type="entry name" value="Ser-Thr/Tyr_kinase_cat_dom"/>
</dbReference>
<dbReference type="OMA" id="WYPLSWR"/>
<dbReference type="InterPro" id="IPR011009">
    <property type="entry name" value="Kinase-like_dom_sf"/>
</dbReference>
<keyword evidence="2" id="KW-0067">ATP-binding</keyword>
<dbReference type="PANTHER" id="PTHR27001:SF811">
    <property type="entry name" value="SERINE_THREONINE-PROTEIN KINASE CDG1-LIKE"/>
    <property type="match status" value="1"/>
</dbReference>
<dbReference type="GO" id="GO:0005886">
    <property type="term" value="C:plasma membrane"/>
    <property type="evidence" value="ECO:0000318"/>
    <property type="project" value="GO_Central"/>
</dbReference>
<name>W1PF79_AMBTC</name>
<accession>W1PF79</accession>
<dbReference type="Gene3D" id="3.30.200.20">
    <property type="entry name" value="Phosphorylase Kinase, domain 1"/>
    <property type="match status" value="1"/>
</dbReference>
<feature type="compositionally biased region" description="Polar residues" evidence="3">
    <location>
        <begin position="186"/>
        <end position="200"/>
    </location>
</feature>
<dbReference type="Proteomes" id="UP000017836">
    <property type="component" value="Unassembled WGS sequence"/>
</dbReference>
<dbReference type="Gene3D" id="1.10.510.10">
    <property type="entry name" value="Transferase(Phosphotransferase) domain 1"/>
    <property type="match status" value="1"/>
</dbReference>